<dbReference type="Pfam" id="PF13662">
    <property type="entry name" value="Toprim_4"/>
    <property type="match status" value="1"/>
</dbReference>
<dbReference type="Pfam" id="PF21175">
    <property type="entry name" value="RecR_C"/>
    <property type="match status" value="1"/>
</dbReference>
<dbReference type="Gene3D" id="6.10.250.240">
    <property type="match status" value="1"/>
</dbReference>
<dbReference type="InterPro" id="IPR034137">
    <property type="entry name" value="TOPRIM_RecR"/>
</dbReference>
<proteinExistence type="inferred from homology"/>
<dbReference type="Gene3D" id="3.40.1360.10">
    <property type="match status" value="1"/>
</dbReference>
<sequence length="196" mass="21153">MDDPLAELVMLLARLPGIGERTATRLAHYVLGADPQYAAALGASIAQIHERVRHCERCGNWALDPLCRVCADPRRDPGVLCVVARVPDLAAIEKSGTFRGRYHVLHALLAPLDGIGPDAIDVDRLITRVREEGVREVVVATPLSVEGEATALYLAQSLKPFGARVSRIASGLPHGGELEFADQITLGRALDGRREL</sequence>
<evidence type="ECO:0000259" key="8">
    <source>
        <dbReference type="PROSITE" id="PS50880"/>
    </source>
</evidence>
<dbReference type="RefSeq" id="WP_053235057.1">
    <property type="nucleotide sequence ID" value="NZ_CP011125.1"/>
</dbReference>
<dbReference type="GO" id="GO:0006281">
    <property type="term" value="P:DNA repair"/>
    <property type="evidence" value="ECO:0007669"/>
    <property type="project" value="UniProtKB-UniRule"/>
</dbReference>
<dbReference type="NCBIfam" id="TIGR00615">
    <property type="entry name" value="recR"/>
    <property type="match status" value="1"/>
</dbReference>
<keyword evidence="2 7" id="KW-0227">DNA damage</keyword>
<dbReference type="GO" id="GO:0006310">
    <property type="term" value="P:DNA recombination"/>
    <property type="evidence" value="ECO:0007669"/>
    <property type="project" value="UniProtKB-UniRule"/>
</dbReference>
<dbReference type="Pfam" id="PF02132">
    <property type="entry name" value="RecR_ZnF"/>
    <property type="match status" value="1"/>
</dbReference>
<dbReference type="OrthoDB" id="9802672at2"/>
<dbReference type="AlphaFoldDB" id="A0A0F6SG03"/>
<feature type="domain" description="Toprim" evidence="8">
    <location>
        <begin position="78"/>
        <end position="173"/>
    </location>
</feature>
<dbReference type="Proteomes" id="UP000034883">
    <property type="component" value="Chromosome"/>
</dbReference>
<evidence type="ECO:0000256" key="6">
    <source>
        <dbReference type="ARBA" id="ARBA00023204"/>
    </source>
</evidence>
<name>A0A0F6SG03_9BACT</name>
<dbReference type="GO" id="GO:0003677">
    <property type="term" value="F:DNA binding"/>
    <property type="evidence" value="ECO:0007669"/>
    <property type="project" value="UniProtKB-UniRule"/>
</dbReference>
<evidence type="ECO:0000256" key="1">
    <source>
        <dbReference type="ARBA" id="ARBA00022723"/>
    </source>
</evidence>
<dbReference type="InterPro" id="IPR023627">
    <property type="entry name" value="Rcmb_RecR"/>
</dbReference>
<dbReference type="PANTHER" id="PTHR30446:SF0">
    <property type="entry name" value="RECOMBINATION PROTEIN RECR"/>
    <property type="match status" value="1"/>
</dbReference>
<keyword evidence="1 7" id="KW-0479">Metal-binding</keyword>
<dbReference type="PANTHER" id="PTHR30446">
    <property type="entry name" value="RECOMBINATION PROTEIN RECR"/>
    <property type="match status" value="1"/>
</dbReference>
<dbReference type="InterPro" id="IPR006171">
    <property type="entry name" value="TOPRIM_dom"/>
</dbReference>
<dbReference type="STRING" id="927083.DB32_004993"/>
<keyword evidence="5 7" id="KW-0233">DNA recombination</keyword>
<dbReference type="EMBL" id="CP011125">
    <property type="protein sequence ID" value="AKF07844.1"/>
    <property type="molecule type" value="Genomic_DNA"/>
</dbReference>
<dbReference type="CDD" id="cd01025">
    <property type="entry name" value="TOPRIM_recR"/>
    <property type="match status" value="1"/>
</dbReference>
<dbReference type="SUPFAM" id="SSF111304">
    <property type="entry name" value="Recombination protein RecR"/>
    <property type="match status" value="1"/>
</dbReference>
<keyword evidence="6 7" id="KW-0234">DNA repair</keyword>
<keyword evidence="4 7" id="KW-0862">Zinc</keyword>
<gene>
    <name evidence="7" type="primary">recR</name>
    <name evidence="9" type="ORF">DB32_004993</name>
</gene>
<dbReference type="KEGG" id="samy:DB32_004993"/>
<evidence type="ECO:0000256" key="4">
    <source>
        <dbReference type="ARBA" id="ARBA00022833"/>
    </source>
</evidence>
<dbReference type="GO" id="GO:0008270">
    <property type="term" value="F:zinc ion binding"/>
    <property type="evidence" value="ECO:0007669"/>
    <property type="project" value="UniProtKB-KW"/>
</dbReference>
<evidence type="ECO:0000313" key="10">
    <source>
        <dbReference type="Proteomes" id="UP000034883"/>
    </source>
</evidence>
<evidence type="ECO:0000256" key="3">
    <source>
        <dbReference type="ARBA" id="ARBA00022771"/>
    </source>
</evidence>
<dbReference type="PROSITE" id="PS50880">
    <property type="entry name" value="TOPRIM"/>
    <property type="match status" value="1"/>
</dbReference>
<dbReference type="InterPro" id="IPR000093">
    <property type="entry name" value="DNA_Rcmb_RecR"/>
</dbReference>
<dbReference type="Gene3D" id="1.10.8.420">
    <property type="entry name" value="RecR Domain 1"/>
    <property type="match status" value="1"/>
</dbReference>
<evidence type="ECO:0000313" key="9">
    <source>
        <dbReference type="EMBL" id="AKF07844.1"/>
    </source>
</evidence>
<dbReference type="PROSITE" id="PS01300">
    <property type="entry name" value="RECR"/>
    <property type="match status" value="1"/>
</dbReference>
<evidence type="ECO:0000256" key="7">
    <source>
        <dbReference type="HAMAP-Rule" id="MF_00017"/>
    </source>
</evidence>
<dbReference type="Pfam" id="PF21176">
    <property type="entry name" value="RecR_HhH"/>
    <property type="match status" value="1"/>
</dbReference>
<feature type="zinc finger region" description="C4-type" evidence="7">
    <location>
        <begin position="55"/>
        <end position="70"/>
    </location>
</feature>
<evidence type="ECO:0000256" key="5">
    <source>
        <dbReference type="ARBA" id="ARBA00023172"/>
    </source>
</evidence>
<keyword evidence="10" id="KW-1185">Reference proteome</keyword>
<protein>
    <recommendedName>
        <fullName evidence="7">Recombination protein RecR</fullName>
    </recommendedName>
</protein>
<accession>A0A0F6SG03</accession>
<keyword evidence="3 7" id="KW-0863">Zinc-finger</keyword>
<evidence type="ECO:0000256" key="2">
    <source>
        <dbReference type="ARBA" id="ARBA00022763"/>
    </source>
</evidence>
<comment type="similarity">
    <text evidence="7">Belongs to the RecR family.</text>
</comment>
<dbReference type="InterPro" id="IPR015967">
    <property type="entry name" value="Rcmb_RecR_Znf"/>
</dbReference>
<dbReference type="SMART" id="SM00493">
    <property type="entry name" value="TOPRIM"/>
    <property type="match status" value="1"/>
</dbReference>
<reference evidence="9 10" key="1">
    <citation type="submission" date="2015-03" db="EMBL/GenBank/DDBJ databases">
        <title>Genome assembly of Sandaracinus amylolyticus DSM 53668.</title>
        <authorList>
            <person name="Sharma G."/>
            <person name="Subramanian S."/>
        </authorList>
    </citation>
    <scope>NUCLEOTIDE SEQUENCE [LARGE SCALE GENOMIC DNA]</scope>
    <source>
        <strain evidence="9 10">DSM 53668</strain>
    </source>
</reference>
<organism evidence="9 10">
    <name type="scientific">Sandaracinus amylolyticus</name>
    <dbReference type="NCBI Taxonomy" id="927083"/>
    <lineage>
        <taxon>Bacteria</taxon>
        <taxon>Pseudomonadati</taxon>
        <taxon>Myxococcota</taxon>
        <taxon>Polyangia</taxon>
        <taxon>Polyangiales</taxon>
        <taxon>Sandaracinaceae</taxon>
        <taxon>Sandaracinus</taxon>
    </lineage>
</organism>
<dbReference type="HAMAP" id="MF_00017">
    <property type="entry name" value="RecR"/>
    <property type="match status" value="1"/>
</dbReference>
<comment type="function">
    <text evidence="7">May play a role in DNA repair. It seems to be involved in an RecBC-independent recombinational process of DNA repair. It may act with RecF and RecO.</text>
</comment>